<dbReference type="EMBL" id="BLXT01002422">
    <property type="protein sequence ID" value="GFN94262.1"/>
    <property type="molecule type" value="Genomic_DNA"/>
</dbReference>
<evidence type="ECO:0000313" key="2">
    <source>
        <dbReference type="Proteomes" id="UP000735302"/>
    </source>
</evidence>
<proteinExistence type="predicted"/>
<accession>A0AAV3ZHI0</accession>
<organism evidence="1 2">
    <name type="scientific">Plakobranchus ocellatus</name>
    <dbReference type="NCBI Taxonomy" id="259542"/>
    <lineage>
        <taxon>Eukaryota</taxon>
        <taxon>Metazoa</taxon>
        <taxon>Spiralia</taxon>
        <taxon>Lophotrochozoa</taxon>
        <taxon>Mollusca</taxon>
        <taxon>Gastropoda</taxon>
        <taxon>Heterobranchia</taxon>
        <taxon>Euthyneura</taxon>
        <taxon>Panpulmonata</taxon>
        <taxon>Sacoglossa</taxon>
        <taxon>Placobranchoidea</taxon>
        <taxon>Plakobranchidae</taxon>
        <taxon>Plakobranchus</taxon>
    </lineage>
</organism>
<sequence length="54" mass="5939">MCLLSYVVFLHPTTAGKNNLAIFAKQVSCNEDESSTSGARVCSTNNLYRIFIPL</sequence>
<name>A0AAV3ZHI0_9GAST</name>
<reference evidence="1 2" key="1">
    <citation type="journal article" date="2021" name="Elife">
        <title>Chloroplast acquisition without the gene transfer in kleptoplastic sea slugs, Plakobranchus ocellatus.</title>
        <authorList>
            <person name="Maeda T."/>
            <person name="Takahashi S."/>
            <person name="Yoshida T."/>
            <person name="Shimamura S."/>
            <person name="Takaki Y."/>
            <person name="Nagai Y."/>
            <person name="Toyoda A."/>
            <person name="Suzuki Y."/>
            <person name="Arimoto A."/>
            <person name="Ishii H."/>
            <person name="Satoh N."/>
            <person name="Nishiyama T."/>
            <person name="Hasebe M."/>
            <person name="Maruyama T."/>
            <person name="Minagawa J."/>
            <person name="Obokata J."/>
            <person name="Shigenobu S."/>
        </authorList>
    </citation>
    <scope>NUCLEOTIDE SEQUENCE [LARGE SCALE GENOMIC DNA]</scope>
</reference>
<dbReference type="AlphaFoldDB" id="A0AAV3ZHI0"/>
<dbReference type="Proteomes" id="UP000735302">
    <property type="component" value="Unassembled WGS sequence"/>
</dbReference>
<keyword evidence="2" id="KW-1185">Reference proteome</keyword>
<comment type="caution">
    <text evidence="1">The sequence shown here is derived from an EMBL/GenBank/DDBJ whole genome shotgun (WGS) entry which is preliminary data.</text>
</comment>
<gene>
    <name evidence="1" type="ORF">PoB_002076800</name>
</gene>
<protein>
    <submittedName>
        <fullName evidence="1">Uncharacterized protein</fullName>
    </submittedName>
</protein>
<evidence type="ECO:0000313" key="1">
    <source>
        <dbReference type="EMBL" id="GFN94262.1"/>
    </source>
</evidence>